<dbReference type="STRING" id="28042.GU90_10835"/>
<sequence>MGFADPSCGVRVSGPRSVWAGPLDVSGLAVAGVREAACAAASLAHRRGASPGFTVDSRAVAAALASLDRLRVDGRALQAWAGLSGFFPTGDGWVRLHANYPHHRRALLSALSVGAEDDETAAGLVRRALADMTAVEAEDQVRAAGGVAAAVRTAESWRQHPQGSAVLGEPLVAIETTGVPGAALGRTGELPLSGLRVLDLTRVIAGPVATRTLGALGAEVLRIDPPHRPELLEQHLDTGFAKRSALADLRRPGQRERVEELVSAADVVITGYRPAALAGFGLGAEQLLQRHPGLVVGELAAWGFTGPWSRERGFDSIVQAASGIAHRYRKRDGRPGALPVQALDHSAGYLLAAAVMRLLARRPETGGGVVRVSLARVARELLGMAAPEPGAEEPEPWPLRTCECPHGELAYVPPPFLLDGEQLDYSSPPSRYGQDDLVWRSAR</sequence>
<dbReference type="Pfam" id="PF02515">
    <property type="entry name" value="CoA_transf_3"/>
    <property type="match status" value="1"/>
</dbReference>
<evidence type="ECO:0000256" key="1">
    <source>
        <dbReference type="SAM" id="MobiDB-lite"/>
    </source>
</evidence>
<evidence type="ECO:0008006" key="4">
    <source>
        <dbReference type="Google" id="ProtNLM"/>
    </source>
</evidence>
<keyword evidence="3" id="KW-1185">Reference proteome</keyword>
<evidence type="ECO:0000313" key="3">
    <source>
        <dbReference type="Proteomes" id="UP000031419"/>
    </source>
</evidence>
<dbReference type="InterPro" id="IPR023606">
    <property type="entry name" value="CoA-Trfase_III_dom_1_sf"/>
</dbReference>
<dbReference type="InterPro" id="IPR050509">
    <property type="entry name" value="CoA-transferase_III"/>
</dbReference>
<dbReference type="Proteomes" id="UP000031419">
    <property type="component" value="Unassembled WGS sequence"/>
</dbReference>
<feature type="region of interest" description="Disordered" evidence="1">
    <location>
        <begin position="421"/>
        <end position="443"/>
    </location>
</feature>
<proteinExistence type="predicted"/>
<dbReference type="Gene3D" id="3.40.50.10540">
    <property type="entry name" value="Crotonobetainyl-coa:carnitine coa-transferase, domain 1"/>
    <property type="match status" value="1"/>
</dbReference>
<feature type="compositionally biased region" description="Basic and acidic residues" evidence="1">
    <location>
        <begin position="433"/>
        <end position="443"/>
    </location>
</feature>
<accession>A0A073AWT3</accession>
<comment type="caution">
    <text evidence="2">The sequence shown here is derived from an EMBL/GenBank/DDBJ whole genome shotgun (WGS) entry which is preliminary data.</text>
</comment>
<protein>
    <recommendedName>
        <fullName evidence="4">Acyl-CoA transferase</fullName>
    </recommendedName>
</protein>
<dbReference type="PANTHER" id="PTHR48228:SF4">
    <property type="entry name" value="BLR3030 PROTEIN"/>
    <property type="match status" value="1"/>
</dbReference>
<dbReference type="GO" id="GO:0003824">
    <property type="term" value="F:catalytic activity"/>
    <property type="evidence" value="ECO:0007669"/>
    <property type="project" value="InterPro"/>
</dbReference>
<dbReference type="AlphaFoldDB" id="A0A073AWT3"/>
<dbReference type="PANTHER" id="PTHR48228">
    <property type="entry name" value="SUCCINYL-COA--D-CITRAMALATE COA-TRANSFERASE"/>
    <property type="match status" value="1"/>
</dbReference>
<dbReference type="eggNOG" id="COG1804">
    <property type="taxonomic scope" value="Bacteria"/>
</dbReference>
<dbReference type="InterPro" id="IPR003673">
    <property type="entry name" value="CoA-Trfase_fam_III"/>
</dbReference>
<dbReference type="EMBL" id="JNVU01000028">
    <property type="protein sequence ID" value="KEI44223.1"/>
    <property type="molecule type" value="Genomic_DNA"/>
</dbReference>
<gene>
    <name evidence="2" type="ORF">GU90_10835</name>
</gene>
<name>A0A073AWT3_9PSEU</name>
<evidence type="ECO:0000313" key="2">
    <source>
        <dbReference type="EMBL" id="KEI44223.1"/>
    </source>
</evidence>
<organism evidence="2 3">
    <name type="scientific">Saccharopolyspora rectivirgula</name>
    <dbReference type="NCBI Taxonomy" id="28042"/>
    <lineage>
        <taxon>Bacteria</taxon>
        <taxon>Bacillati</taxon>
        <taxon>Actinomycetota</taxon>
        <taxon>Actinomycetes</taxon>
        <taxon>Pseudonocardiales</taxon>
        <taxon>Pseudonocardiaceae</taxon>
        <taxon>Saccharopolyspora</taxon>
    </lineage>
</organism>
<reference evidence="2 3" key="1">
    <citation type="submission" date="2014-06" db="EMBL/GenBank/DDBJ databases">
        <title>Saccharopolyspora rectivirgula DSM-43113 Genome sequencing.</title>
        <authorList>
            <person name="Barrera C."/>
            <person name="Millon L."/>
            <person name="Rognon B."/>
            <person name="Zaugg C."/>
            <person name="Monod M."/>
        </authorList>
    </citation>
    <scope>NUCLEOTIDE SEQUENCE [LARGE SCALE GENOMIC DNA]</scope>
    <source>
        <strain evidence="2 3">DSM 43113</strain>
    </source>
</reference>
<dbReference type="SUPFAM" id="SSF89796">
    <property type="entry name" value="CoA-transferase family III (CaiB/BaiF)"/>
    <property type="match status" value="2"/>
</dbReference>